<keyword evidence="1" id="KW-0489">Methyltransferase</keyword>
<dbReference type="Gene3D" id="3.40.50.150">
    <property type="entry name" value="Vaccinia Virus protein VP39"/>
    <property type="match status" value="1"/>
</dbReference>
<protein>
    <submittedName>
        <fullName evidence="1">Class I SAM-dependent methyltransferase</fullName>
        <ecNumber evidence="1">2.1.-.-</ecNumber>
    </submittedName>
</protein>
<gene>
    <name evidence="1" type="ORF">ACFQGD_28120</name>
</gene>
<organism evidence="1 2">
    <name type="scientific">Haloechinothrix salitolerans</name>
    <dbReference type="NCBI Taxonomy" id="926830"/>
    <lineage>
        <taxon>Bacteria</taxon>
        <taxon>Bacillati</taxon>
        <taxon>Actinomycetota</taxon>
        <taxon>Actinomycetes</taxon>
        <taxon>Pseudonocardiales</taxon>
        <taxon>Pseudonocardiaceae</taxon>
        <taxon>Haloechinothrix</taxon>
    </lineage>
</organism>
<dbReference type="SUPFAM" id="SSF53335">
    <property type="entry name" value="S-adenosyl-L-methionine-dependent methyltransferases"/>
    <property type="match status" value="1"/>
</dbReference>
<sequence>MGFDATGKVSLDHIYSQPDPRAYFRELRELDYRIPQLAKPYFAKLVDDYRQARQVTTCQIVDIGCSYGINAALLNCDLTMDELYDRYRDNAVTPLSRAELLRQDRELVRARGGLDRHRFIGLDASRPALAYAREAGFLDADVHADLESHPPTERQRTVFDGTDLVISTGCLGYVTGTTLERVITASGERLPWLAHFVLRMFPFDPVADMLMRLGYDTIPVDGVFKQRRFADEQEQARMLNTLAARGVDPDGLETDGWLYAQLYISLPRGERSTIDVAEQ</sequence>
<reference evidence="2" key="1">
    <citation type="journal article" date="2019" name="Int. J. Syst. Evol. Microbiol.">
        <title>The Global Catalogue of Microorganisms (GCM) 10K type strain sequencing project: providing services to taxonomists for standard genome sequencing and annotation.</title>
        <authorList>
            <consortium name="The Broad Institute Genomics Platform"/>
            <consortium name="The Broad Institute Genome Sequencing Center for Infectious Disease"/>
            <person name="Wu L."/>
            <person name="Ma J."/>
        </authorList>
    </citation>
    <scope>NUCLEOTIDE SEQUENCE [LARGE SCALE GENOMIC DNA]</scope>
    <source>
        <strain evidence="2">KCTC 32255</strain>
    </source>
</reference>
<name>A0ABW2C858_9PSEU</name>
<dbReference type="EC" id="2.1.-.-" evidence="1"/>
<dbReference type="EMBL" id="JBHSXX010000001">
    <property type="protein sequence ID" value="MFC6870994.1"/>
    <property type="molecule type" value="Genomic_DNA"/>
</dbReference>
<dbReference type="RefSeq" id="WP_345406587.1">
    <property type="nucleotide sequence ID" value="NZ_BAABLA010000122.1"/>
</dbReference>
<dbReference type="InterPro" id="IPR029063">
    <property type="entry name" value="SAM-dependent_MTases_sf"/>
</dbReference>
<dbReference type="Proteomes" id="UP001596337">
    <property type="component" value="Unassembled WGS sequence"/>
</dbReference>
<keyword evidence="1" id="KW-0808">Transferase</keyword>
<dbReference type="GO" id="GO:0032259">
    <property type="term" value="P:methylation"/>
    <property type="evidence" value="ECO:0007669"/>
    <property type="project" value="UniProtKB-KW"/>
</dbReference>
<proteinExistence type="predicted"/>
<keyword evidence="2" id="KW-1185">Reference proteome</keyword>
<comment type="caution">
    <text evidence="1">The sequence shown here is derived from an EMBL/GenBank/DDBJ whole genome shotgun (WGS) entry which is preliminary data.</text>
</comment>
<dbReference type="GO" id="GO:0008168">
    <property type="term" value="F:methyltransferase activity"/>
    <property type="evidence" value="ECO:0007669"/>
    <property type="project" value="UniProtKB-KW"/>
</dbReference>
<evidence type="ECO:0000313" key="1">
    <source>
        <dbReference type="EMBL" id="MFC6870994.1"/>
    </source>
</evidence>
<accession>A0ABW2C858</accession>
<evidence type="ECO:0000313" key="2">
    <source>
        <dbReference type="Proteomes" id="UP001596337"/>
    </source>
</evidence>